<gene>
    <name evidence="1" type="ORF">AB3K24_03800</name>
</gene>
<name>A0ABV3S336_9LACO</name>
<sequence length="138" mass="15318">MVDYDTPILDDVTQSVNDLQVVTLPGLTYQVVNGRILGKTDGIKSMVQAINKILRTDRFVFTIYSDQYGNDLSELIGKELPYVKAELGRVFDEALKADDRVDNAEINSVTQINRNTLLVNLTVTTMFGDATVESEVSV</sequence>
<accession>A0ABV3S336</accession>
<keyword evidence="2" id="KW-1185">Reference proteome</keyword>
<reference evidence="1 2" key="1">
    <citation type="submission" date="2024-07" db="EMBL/GenBank/DDBJ databases">
        <authorList>
            <person name="Yun M."/>
        </authorList>
    </citation>
    <scope>NUCLEOTIDE SEQUENCE [LARGE SCALE GENOMIC DNA]</scope>
    <source>
        <strain evidence="1 2">MS01</strain>
    </source>
</reference>
<proteinExistence type="predicted"/>
<dbReference type="InterPro" id="IPR020288">
    <property type="entry name" value="Sheath_initiator"/>
</dbReference>
<protein>
    <submittedName>
        <fullName evidence="1">DUF2634 domain-containing protein</fullName>
    </submittedName>
</protein>
<dbReference type="Proteomes" id="UP001556617">
    <property type="component" value="Unassembled WGS sequence"/>
</dbReference>
<dbReference type="SUPFAM" id="SSF160719">
    <property type="entry name" value="gpW/gp25-like"/>
    <property type="match status" value="1"/>
</dbReference>
<dbReference type="Pfam" id="PF10934">
    <property type="entry name" value="Sheath_initiator"/>
    <property type="match status" value="1"/>
</dbReference>
<dbReference type="EMBL" id="JBFPER010000001">
    <property type="protein sequence ID" value="MEX0380473.1"/>
    <property type="molecule type" value="Genomic_DNA"/>
</dbReference>
<dbReference type="RefSeq" id="WP_367973878.1">
    <property type="nucleotide sequence ID" value="NZ_JBFPEQ010000001.1"/>
</dbReference>
<evidence type="ECO:0000313" key="2">
    <source>
        <dbReference type="Proteomes" id="UP001556617"/>
    </source>
</evidence>
<comment type="caution">
    <text evidence="1">The sequence shown here is derived from an EMBL/GenBank/DDBJ whole genome shotgun (WGS) entry which is preliminary data.</text>
</comment>
<organism evidence="1 2">
    <name type="scientific">Leuconostoc aquikimchii</name>
    <dbReference type="NCBI Taxonomy" id="3236804"/>
    <lineage>
        <taxon>Bacteria</taxon>
        <taxon>Bacillati</taxon>
        <taxon>Bacillota</taxon>
        <taxon>Bacilli</taxon>
        <taxon>Lactobacillales</taxon>
        <taxon>Lactobacillaceae</taxon>
        <taxon>Leuconostoc</taxon>
    </lineage>
</organism>
<evidence type="ECO:0000313" key="1">
    <source>
        <dbReference type="EMBL" id="MEX0380473.1"/>
    </source>
</evidence>